<name>S7Z9M5_PENO1</name>
<evidence type="ECO:0000259" key="2">
    <source>
        <dbReference type="Pfam" id="PF07859"/>
    </source>
</evidence>
<sequence>MSLPSDPKLEGFEIIQVNYKQIGDQGIQADILIPRSPHTGARPLIVRVHGGVLIMGDSLYMDWWPHWVSDLALQHNAIIISPNYRLMPEATSADIFTDLTDFWTWLRSPALKKILAAHSPPTSIDLDRIFVTGESAGGLLSVHLALTYPDEIRAASAAYPAVALNAEAFTKPRLTPPFGIDVREALVKMHLHVAALGTVKSSITSQDRLLFALGTMQHGYLFEMYERGAEQVPREVLYPILKVADPNLRVPRGGLVVLHGRQDTVVPLSDSERFVVQAQKVLERRGDGGAGVSLVVRDGEHGFDASARLEEDWVQSAMEQAIRVWLE</sequence>
<dbReference type="PANTHER" id="PTHR48081:SF3">
    <property type="entry name" value="ALPHA_BETA HYDROLASE FOLD-3 DOMAIN-CONTAINING PROTEIN"/>
    <property type="match status" value="1"/>
</dbReference>
<dbReference type="PhylomeDB" id="S7Z9M5"/>
<evidence type="ECO:0000313" key="4">
    <source>
        <dbReference type="Proteomes" id="UP000019376"/>
    </source>
</evidence>
<dbReference type="AlphaFoldDB" id="S7Z9M5"/>
<dbReference type="Gene3D" id="3.40.50.1820">
    <property type="entry name" value="alpha/beta hydrolase"/>
    <property type="match status" value="1"/>
</dbReference>
<organism evidence="3 4">
    <name type="scientific">Penicillium oxalicum (strain 114-2 / CGMCC 5302)</name>
    <name type="common">Penicillium decumbens</name>
    <dbReference type="NCBI Taxonomy" id="933388"/>
    <lineage>
        <taxon>Eukaryota</taxon>
        <taxon>Fungi</taxon>
        <taxon>Dikarya</taxon>
        <taxon>Ascomycota</taxon>
        <taxon>Pezizomycotina</taxon>
        <taxon>Eurotiomycetes</taxon>
        <taxon>Eurotiomycetidae</taxon>
        <taxon>Eurotiales</taxon>
        <taxon>Aspergillaceae</taxon>
        <taxon>Penicillium</taxon>
    </lineage>
</organism>
<protein>
    <recommendedName>
        <fullName evidence="2">Alpha/beta hydrolase fold-3 domain-containing protein</fullName>
    </recommendedName>
</protein>
<gene>
    <name evidence="3" type="ORF">PDE_01854</name>
</gene>
<dbReference type="InterPro" id="IPR029058">
    <property type="entry name" value="AB_hydrolase_fold"/>
</dbReference>
<dbReference type="Proteomes" id="UP000019376">
    <property type="component" value="Unassembled WGS sequence"/>
</dbReference>
<keyword evidence="1" id="KW-0378">Hydrolase</keyword>
<dbReference type="PANTHER" id="PTHR48081">
    <property type="entry name" value="AB HYDROLASE SUPERFAMILY PROTEIN C4A8.06C"/>
    <property type="match status" value="1"/>
</dbReference>
<dbReference type="InterPro" id="IPR013094">
    <property type="entry name" value="AB_hydrolase_3"/>
</dbReference>
<dbReference type="InterPro" id="IPR000073">
    <property type="entry name" value="AB_hydrolase_1"/>
</dbReference>
<dbReference type="HOGENOM" id="CLU_012494_9_1_1"/>
<accession>S7Z9M5</accession>
<dbReference type="GO" id="GO:0017000">
    <property type="term" value="P:antibiotic biosynthetic process"/>
    <property type="evidence" value="ECO:0007669"/>
    <property type="project" value="UniProtKB-ARBA"/>
</dbReference>
<dbReference type="GO" id="GO:0072330">
    <property type="term" value="P:monocarboxylic acid biosynthetic process"/>
    <property type="evidence" value="ECO:0007669"/>
    <property type="project" value="UniProtKB-ARBA"/>
</dbReference>
<dbReference type="OrthoDB" id="19653at2759"/>
<dbReference type="InterPro" id="IPR050300">
    <property type="entry name" value="GDXG_lipolytic_enzyme"/>
</dbReference>
<dbReference type="Pfam" id="PF07859">
    <property type="entry name" value="Abhydrolase_3"/>
    <property type="match status" value="1"/>
</dbReference>
<proteinExistence type="predicted"/>
<dbReference type="EMBL" id="KB644409">
    <property type="protein sequence ID" value="EPS26914.1"/>
    <property type="molecule type" value="Genomic_DNA"/>
</dbReference>
<evidence type="ECO:0000256" key="1">
    <source>
        <dbReference type="ARBA" id="ARBA00022801"/>
    </source>
</evidence>
<evidence type="ECO:0000313" key="3">
    <source>
        <dbReference type="EMBL" id="EPS26914.1"/>
    </source>
</evidence>
<dbReference type="STRING" id="933388.S7Z9M5"/>
<dbReference type="SUPFAM" id="SSF53474">
    <property type="entry name" value="alpha/beta-Hydrolases"/>
    <property type="match status" value="1"/>
</dbReference>
<keyword evidence="4" id="KW-1185">Reference proteome</keyword>
<dbReference type="PRINTS" id="PR00111">
    <property type="entry name" value="ABHYDROLASE"/>
</dbReference>
<reference evidence="3 4" key="1">
    <citation type="journal article" date="2013" name="PLoS ONE">
        <title>Genomic and secretomic analyses reveal unique features of the lignocellulolytic enzyme system of Penicillium decumbens.</title>
        <authorList>
            <person name="Liu G."/>
            <person name="Zhang L."/>
            <person name="Wei X."/>
            <person name="Zou G."/>
            <person name="Qin Y."/>
            <person name="Ma L."/>
            <person name="Li J."/>
            <person name="Zheng H."/>
            <person name="Wang S."/>
            <person name="Wang C."/>
            <person name="Xun L."/>
            <person name="Zhao G.-P."/>
            <person name="Zhou Z."/>
            <person name="Qu Y."/>
        </authorList>
    </citation>
    <scope>NUCLEOTIDE SEQUENCE [LARGE SCALE GENOMIC DNA]</scope>
    <source>
        <strain evidence="4">114-2 / CGMCC 5302</strain>
    </source>
</reference>
<dbReference type="GO" id="GO:0016787">
    <property type="term" value="F:hydrolase activity"/>
    <property type="evidence" value="ECO:0007669"/>
    <property type="project" value="UniProtKB-KW"/>
</dbReference>
<feature type="domain" description="Alpha/beta hydrolase fold-3" evidence="2">
    <location>
        <begin position="45"/>
        <end position="167"/>
    </location>
</feature>
<dbReference type="eggNOG" id="KOG1515">
    <property type="taxonomic scope" value="Eukaryota"/>
</dbReference>